<sequence length="787" mass="86258">MFNTNLTLTVPSLLVMDGGTPRTPEILNSLMAMTNPLEYSYPVNNTQTSLNDTHSNSSDSPLDSPASQHHQQQHQQHSQHFHQTRKTPSVQQTRSQLIKEGVKLLIQNKRKFSGGDSSDGNESSTPLTKVCRRREPSGTDQRETSDDDMDSKSSPRSTAALTPEDEDRRRRRRERNKIAATKCRMKKRERTVNLINESETLDAQNKDLKSQVSKLESERRKLLEVLQAHGPKCVHQKGYQPLPLLANLPELNGTTNGGGSSNTGAPNTTTKYLSDLNYGDQGQGEGEIKYSECLKSVSGNPAVPSSSSPSMDSFAKQDSGVLLPPGYCKLSPTEPTSFLLDSPSELTGDGGGVSGSGGFLSQGPKSEYIPLSAGSGSIASQSTLPTSSTASQPTKSNGRAKPGPKPRQNRNQNSANSSKMSSTIVSSAADTTISTAINTSNNSMNNNNNNNSMSYISKVSNPLMAASLMATTPSSSPASIASPATISSSCSSVSVSNPLLTLAADDDFILKNELIDTSSPYTTVQSADRFLFDSTLDLYNNNAHSPMTVSMSCASTSSQQQQQAAGQLLPQHSTLNNNNPNLLNENDKLSHLSAIKDNTSNALLEFGVSFDTLKPNNVDYTQQQHQQQHQQHTNDMTHHLHHQHHQQQQQQQHQHQQHQQEANSSGMGGLLGGDPTLGHLMHHHTQQQQNQLQNQQQQHQQHLHHQHQHQLQQQQQHHQLQLQLQHQQHQQQQLQQQQQQQQQQQLVSNALDLMANEFLMIPGDDPSEFTDLDSGITAYNSINGCLA</sequence>
<keyword evidence="4" id="KW-0175">Coiled coil</keyword>
<dbReference type="GO" id="GO:0000978">
    <property type="term" value="F:RNA polymerase II cis-regulatory region sequence-specific DNA binding"/>
    <property type="evidence" value="ECO:0007669"/>
    <property type="project" value="TreeGrafter"/>
</dbReference>
<dbReference type="GO" id="GO:0005634">
    <property type="term" value="C:nucleus"/>
    <property type="evidence" value="ECO:0007669"/>
    <property type="project" value="TreeGrafter"/>
</dbReference>
<keyword evidence="7" id="KW-0418">Kinase</keyword>
<feature type="region of interest" description="Disordered" evidence="5">
    <location>
        <begin position="298"/>
        <end position="318"/>
    </location>
</feature>
<dbReference type="InterPro" id="IPR000837">
    <property type="entry name" value="AP-1"/>
</dbReference>
<feature type="compositionally biased region" description="Low complexity" evidence="5">
    <location>
        <begin position="575"/>
        <end position="584"/>
    </location>
</feature>
<feature type="compositionally biased region" description="Basic and acidic residues" evidence="5">
    <location>
        <begin position="133"/>
        <end position="144"/>
    </location>
</feature>
<dbReference type="AlphaFoldDB" id="A0A2M3YZE0"/>
<keyword evidence="2" id="KW-0238">DNA-binding</keyword>
<dbReference type="SUPFAM" id="SSF57959">
    <property type="entry name" value="Leucine zipper domain"/>
    <property type="match status" value="1"/>
</dbReference>
<dbReference type="InterPro" id="IPR046347">
    <property type="entry name" value="bZIP_sf"/>
</dbReference>
<evidence type="ECO:0000256" key="5">
    <source>
        <dbReference type="SAM" id="MobiDB-lite"/>
    </source>
</evidence>
<dbReference type="GO" id="GO:0016301">
    <property type="term" value="F:kinase activity"/>
    <property type="evidence" value="ECO:0007669"/>
    <property type="project" value="UniProtKB-KW"/>
</dbReference>
<evidence type="ECO:0000256" key="3">
    <source>
        <dbReference type="ARBA" id="ARBA00023163"/>
    </source>
</evidence>
<dbReference type="SMART" id="SM00338">
    <property type="entry name" value="BRLZ"/>
    <property type="match status" value="1"/>
</dbReference>
<feature type="compositionally biased region" description="Low complexity" evidence="5">
    <location>
        <begin position="67"/>
        <end position="76"/>
    </location>
</feature>
<dbReference type="PROSITE" id="PS00036">
    <property type="entry name" value="BZIP_BASIC"/>
    <property type="match status" value="1"/>
</dbReference>
<evidence type="ECO:0000256" key="4">
    <source>
        <dbReference type="SAM" id="Coils"/>
    </source>
</evidence>
<dbReference type="PANTHER" id="PTHR23351:SF24">
    <property type="entry name" value="ACTIVATING TRANSCRIPTION FACTOR 3-RELATED"/>
    <property type="match status" value="1"/>
</dbReference>
<feature type="compositionally biased region" description="Low complexity" evidence="5">
    <location>
        <begin position="409"/>
        <end position="425"/>
    </location>
</feature>
<reference evidence="7" key="1">
    <citation type="submission" date="2018-01" db="EMBL/GenBank/DDBJ databases">
        <title>An insight into the sialome of Amazonian anophelines.</title>
        <authorList>
            <person name="Ribeiro J.M."/>
            <person name="Scarpassa V."/>
            <person name="Calvo E."/>
        </authorList>
    </citation>
    <scope>NUCLEOTIDE SEQUENCE</scope>
    <source>
        <tissue evidence="7">Salivary glands</tissue>
    </source>
</reference>
<dbReference type="Pfam" id="PF00170">
    <property type="entry name" value="bZIP_1"/>
    <property type="match status" value="1"/>
</dbReference>
<dbReference type="PANTHER" id="PTHR23351">
    <property type="entry name" value="FOS TRANSCRIPTION FACTOR-RELATED"/>
    <property type="match status" value="1"/>
</dbReference>
<protein>
    <submittedName>
        <fullName evidence="7">Putative cyclin-dependent serine/threonine-protein kinase</fullName>
    </submittedName>
</protein>
<keyword evidence="3" id="KW-0804">Transcription</keyword>
<keyword evidence="7" id="KW-0808">Transferase</keyword>
<feature type="region of interest" description="Disordered" evidence="5">
    <location>
        <begin position="334"/>
        <end position="425"/>
    </location>
</feature>
<feature type="region of interest" description="Disordered" evidence="5">
    <location>
        <begin position="42"/>
        <end position="94"/>
    </location>
</feature>
<feature type="compositionally biased region" description="Polar residues" evidence="5">
    <location>
        <begin position="42"/>
        <end position="61"/>
    </location>
</feature>
<evidence type="ECO:0000256" key="1">
    <source>
        <dbReference type="ARBA" id="ARBA00023015"/>
    </source>
</evidence>
<feature type="compositionally biased region" description="Low complexity" evidence="5">
    <location>
        <begin position="555"/>
        <end position="567"/>
    </location>
</feature>
<feature type="region of interest" description="Disordered" evidence="5">
    <location>
        <begin position="620"/>
        <end position="717"/>
    </location>
</feature>
<accession>A0A2M3YZE0</accession>
<evidence type="ECO:0000256" key="2">
    <source>
        <dbReference type="ARBA" id="ARBA00023125"/>
    </source>
</evidence>
<name>A0A2M3YZE0_9DIPT</name>
<evidence type="ECO:0000259" key="6">
    <source>
        <dbReference type="PROSITE" id="PS50217"/>
    </source>
</evidence>
<feature type="compositionally biased region" description="Low complexity" evidence="5">
    <location>
        <begin position="646"/>
        <end position="660"/>
    </location>
</feature>
<keyword evidence="1" id="KW-0805">Transcription regulation</keyword>
<dbReference type="PROSITE" id="PS50217">
    <property type="entry name" value="BZIP"/>
    <property type="match status" value="1"/>
</dbReference>
<dbReference type="EMBL" id="GGFM01000850">
    <property type="protein sequence ID" value="MBW21601.1"/>
    <property type="molecule type" value="Transcribed_RNA"/>
</dbReference>
<dbReference type="CDD" id="cd14722">
    <property type="entry name" value="bZIP_ATF3"/>
    <property type="match status" value="1"/>
</dbReference>
<dbReference type="GO" id="GO:0000981">
    <property type="term" value="F:DNA-binding transcription factor activity, RNA polymerase II-specific"/>
    <property type="evidence" value="ECO:0007669"/>
    <property type="project" value="TreeGrafter"/>
</dbReference>
<dbReference type="PRINTS" id="PR00042">
    <property type="entry name" value="LEUZIPPRFOS"/>
</dbReference>
<organism evidence="7">
    <name type="scientific">Anopheles braziliensis</name>
    <dbReference type="NCBI Taxonomy" id="58242"/>
    <lineage>
        <taxon>Eukaryota</taxon>
        <taxon>Metazoa</taxon>
        <taxon>Ecdysozoa</taxon>
        <taxon>Arthropoda</taxon>
        <taxon>Hexapoda</taxon>
        <taxon>Insecta</taxon>
        <taxon>Pterygota</taxon>
        <taxon>Neoptera</taxon>
        <taxon>Endopterygota</taxon>
        <taxon>Diptera</taxon>
        <taxon>Nematocera</taxon>
        <taxon>Culicoidea</taxon>
        <taxon>Culicidae</taxon>
        <taxon>Anophelinae</taxon>
        <taxon>Anopheles</taxon>
    </lineage>
</organism>
<feature type="region of interest" description="Disordered" evidence="5">
    <location>
        <begin position="555"/>
        <end position="585"/>
    </location>
</feature>
<feature type="domain" description="BZIP" evidence="6">
    <location>
        <begin position="166"/>
        <end position="229"/>
    </location>
</feature>
<feature type="compositionally biased region" description="Low complexity" evidence="5">
    <location>
        <begin position="298"/>
        <end position="313"/>
    </location>
</feature>
<feature type="coiled-coil region" evidence="4">
    <location>
        <begin position="717"/>
        <end position="744"/>
    </location>
</feature>
<feature type="compositionally biased region" description="Gly residues" evidence="5">
    <location>
        <begin position="348"/>
        <end position="360"/>
    </location>
</feature>
<proteinExistence type="predicted"/>
<feature type="region of interest" description="Disordered" evidence="5">
    <location>
        <begin position="111"/>
        <end position="180"/>
    </location>
</feature>
<feature type="compositionally biased region" description="Low complexity" evidence="5">
    <location>
        <begin position="622"/>
        <end position="631"/>
    </location>
</feature>
<feature type="coiled-coil region" evidence="4">
    <location>
        <begin position="198"/>
        <end position="225"/>
    </location>
</feature>
<feature type="compositionally biased region" description="Low complexity" evidence="5">
    <location>
        <begin position="686"/>
        <end position="700"/>
    </location>
</feature>
<dbReference type="InterPro" id="IPR004827">
    <property type="entry name" value="bZIP"/>
</dbReference>
<dbReference type="Gene3D" id="1.20.5.170">
    <property type="match status" value="1"/>
</dbReference>
<evidence type="ECO:0000313" key="7">
    <source>
        <dbReference type="EMBL" id="MBW21601.1"/>
    </source>
</evidence>
<feature type="compositionally biased region" description="Polar residues" evidence="5">
    <location>
        <begin position="374"/>
        <end position="397"/>
    </location>
</feature>